<reference evidence="2" key="1">
    <citation type="submission" date="2022-01" db="EMBL/GenBank/DDBJ databases">
        <authorList>
            <person name="King R."/>
        </authorList>
    </citation>
    <scope>NUCLEOTIDE SEQUENCE</scope>
</reference>
<sequence length="356" mass="40802">MNLLAAAFVLLTPIPFLLFYFFRSTKEFPKSWKEFKIEVRTILCGIRSQNEDFLLRKRNRIKLESLPNKIAVITGGNRGIGLHIVKKLLRCEMKVVMGVRNPESSKKSIETAIGEELCKNNITYFQCDTGDMESVRQFAEKVKQSFPAIHILINNAGVMATPYYETKDGFESQMAINYLGHFLLTHLLMPELIKGSESNDGKNVRVVNVSSCIHRVADMDYKDFNCKKFYYPTDAYAKSKLAQVYFTKYLEVIFKERGLKIQSHAPHPGIVNTDLFQHSSITAIPWFKNAFYKTPESGSRTIVYAAISPYLEGKGGTYLSNCYFDKSHPKSKEFDEIKKLFDFTCQLLKIKSFGEF</sequence>
<dbReference type="Pfam" id="PF00106">
    <property type="entry name" value="adh_short"/>
    <property type="match status" value="1"/>
</dbReference>
<proteinExistence type="predicted"/>
<dbReference type="EMBL" id="OU895879">
    <property type="protein sequence ID" value="CAH1730252.1"/>
    <property type="molecule type" value="Genomic_DNA"/>
</dbReference>
<dbReference type="PRINTS" id="PR00081">
    <property type="entry name" value="GDHRDH"/>
</dbReference>
<evidence type="ECO:0000256" key="1">
    <source>
        <dbReference type="ARBA" id="ARBA00023002"/>
    </source>
</evidence>
<dbReference type="InterPro" id="IPR002347">
    <property type="entry name" value="SDR_fam"/>
</dbReference>
<evidence type="ECO:0008006" key="4">
    <source>
        <dbReference type="Google" id="ProtNLM"/>
    </source>
</evidence>
<evidence type="ECO:0000313" key="2">
    <source>
        <dbReference type="EMBL" id="CAH1730252.1"/>
    </source>
</evidence>
<dbReference type="Gene3D" id="3.40.50.720">
    <property type="entry name" value="NAD(P)-binding Rossmann-like Domain"/>
    <property type="match status" value="1"/>
</dbReference>
<dbReference type="Proteomes" id="UP001153620">
    <property type="component" value="Chromosome 3"/>
</dbReference>
<dbReference type="SUPFAM" id="SSF51735">
    <property type="entry name" value="NAD(P)-binding Rossmann-fold domains"/>
    <property type="match status" value="1"/>
</dbReference>
<protein>
    <recommendedName>
        <fullName evidence="4">Dehydrogenase with different specificities related to short-chain alcohol dehydrogenase</fullName>
    </recommendedName>
</protein>
<dbReference type="PANTHER" id="PTHR43157">
    <property type="entry name" value="PHOSPHATIDYLINOSITOL-GLYCAN BIOSYNTHESIS CLASS F PROTEIN-RELATED"/>
    <property type="match status" value="1"/>
</dbReference>
<name>A0A9P0J666_9DIPT</name>
<keyword evidence="1" id="KW-0560">Oxidoreductase</keyword>
<dbReference type="InterPro" id="IPR036291">
    <property type="entry name" value="NAD(P)-bd_dom_sf"/>
</dbReference>
<organism evidence="2 3">
    <name type="scientific">Chironomus riparius</name>
    <dbReference type="NCBI Taxonomy" id="315576"/>
    <lineage>
        <taxon>Eukaryota</taxon>
        <taxon>Metazoa</taxon>
        <taxon>Ecdysozoa</taxon>
        <taxon>Arthropoda</taxon>
        <taxon>Hexapoda</taxon>
        <taxon>Insecta</taxon>
        <taxon>Pterygota</taxon>
        <taxon>Neoptera</taxon>
        <taxon>Endopterygota</taxon>
        <taxon>Diptera</taxon>
        <taxon>Nematocera</taxon>
        <taxon>Chironomoidea</taxon>
        <taxon>Chironomidae</taxon>
        <taxon>Chironominae</taxon>
        <taxon>Chironomus</taxon>
    </lineage>
</organism>
<keyword evidence="3" id="KW-1185">Reference proteome</keyword>
<dbReference type="GO" id="GO:0016491">
    <property type="term" value="F:oxidoreductase activity"/>
    <property type="evidence" value="ECO:0007669"/>
    <property type="project" value="UniProtKB-KW"/>
</dbReference>
<reference evidence="2" key="2">
    <citation type="submission" date="2022-10" db="EMBL/GenBank/DDBJ databases">
        <authorList>
            <consortium name="ENA_rothamsted_submissions"/>
            <consortium name="culmorum"/>
            <person name="King R."/>
        </authorList>
    </citation>
    <scope>NUCLEOTIDE SEQUENCE</scope>
</reference>
<gene>
    <name evidence="2" type="ORF">CHIRRI_LOCUS12287</name>
</gene>
<dbReference type="CDD" id="cd05327">
    <property type="entry name" value="retinol-DH_like_SDR_c_like"/>
    <property type="match status" value="1"/>
</dbReference>
<dbReference type="PANTHER" id="PTHR43157:SF31">
    <property type="entry name" value="PHOSPHATIDYLINOSITOL-GLYCAN BIOSYNTHESIS CLASS F PROTEIN"/>
    <property type="match status" value="1"/>
</dbReference>
<accession>A0A9P0J666</accession>
<dbReference type="AlphaFoldDB" id="A0A9P0J666"/>
<evidence type="ECO:0000313" key="3">
    <source>
        <dbReference type="Proteomes" id="UP001153620"/>
    </source>
</evidence>
<dbReference type="OrthoDB" id="823504at2759"/>